<reference evidence="9 10" key="1">
    <citation type="submission" date="2017-07" db="EMBL/GenBank/DDBJ databases">
        <title>Elstera cyanobacteriorum sp. nov., a novel bacterium isolated from cyanobacterial aggregates in a eutrophic lake.</title>
        <authorList>
            <person name="Cai H."/>
        </authorList>
    </citation>
    <scope>NUCLEOTIDE SEQUENCE [LARGE SCALE GENOMIC DNA]</scope>
    <source>
        <strain evidence="9 10">TH019</strain>
    </source>
</reference>
<dbReference type="GO" id="GO:0019843">
    <property type="term" value="F:rRNA binding"/>
    <property type="evidence" value="ECO:0007669"/>
    <property type="project" value="UniProtKB-UniRule"/>
</dbReference>
<dbReference type="PANTHER" id="PTHR19836:SF19">
    <property type="entry name" value="SMALL RIBOSOMAL SUBUNIT PROTEIN US14M"/>
    <property type="match status" value="1"/>
</dbReference>
<evidence type="ECO:0000256" key="4">
    <source>
        <dbReference type="ARBA" id="ARBA00023274"/>
    </source>
</evidence>
<dbReference type="EMBL" id="NOXS01000028">
    <property type="protein sequence ID" value="OYQ20361.1"/>
    <property type="molecule type" value="Genomic_DNA"/>
</dbReference>
<dbReference type="HAMAP" id="MF_00537">
    <property type="entry name" value="Ribosomal_uS14_1"/>
    <property type="match status" value="1"/>
</dbReference>
<evidence type="ECO:0000256" key="6">
    <source>
        <dbReference type="ARBA" id="ARBA00047110"/>
    </source>
</evidence>
<comment type="subunit">
    <text evidence="6 7">Part of the 30S ribosomal subunit. Contacts proteins S3 and S10.</text>
</comment>
<keyword evidence="3 7" id="KW-0689">Ribosomal protein</keyword>
<comment type="similarity">
    <text evidence="2 7">Belongs to the universal ribosomal protein uS14 family.</text>
</comment>
<feature type="region of interest" description="Disordered" evidence="8">
    <location>
        <begin position="1"/>
        <end position="23"/>
    </location>
</feature>
<keyword evidence="10" id="KW-1185">Reference proteome</keyword>
<keyword evidence="4 7" id="KW-0687">Ribonucleoprotein</keyword>
<evidence type="ECO:0000256" key="3">
    <source>
        <dbReference type="ARBA" id="ARBA00022980"/>
    </source>
</evidence>
<evidence type="ECO:0000313" key="9">
    <source>
        <dbReference type="EMBL" id="OYQ20361.1"/>
    </source>
</evidence>
<dbReference type="GO" id="GO:0006412">
    <property type="term" value="P:translation"/>
    <property type="evidence" value="ECO:0007669"/>
    <property type="project" value="UniProtKB-UniRule"/>
</dbReference>
<dbReference type="FunFam" id="1.10.287.1480:FF:000001">
    <property type="entry name" value="30S ribosomal protein S14"/>
    <property type="match status" value="1"/>
</dbReference>
<sequence length="101" mass="11444">MAKTSSVQKNKRREKLSAQHANRRAKLKAIIQDKDAPLEERFSATLKLAEMPRNGAKVRVRNRCEATGRPRAVYRKFKLCRNALRELGSAGQIPGLVKSSW</sequence>
<protein>
    <recommendedName>
        <fullName evidence="5 7">Small ribosomal subunit protein uS14</fullName>
    </recommendedName>
</protein>
<comment type="function">
    <text evidence="1 7">Binds 16S rRNA, required for the assembly of 30S particles and may also be responsible for determining the conformation of the 16S rRNA at the A site.</text>
</comment>
<dbReference type="GO" id="GO:0015935">
    <property type="term" value="C:small ribosomal subunit"/>
    <property type="evidence" value="ECO:0007669"/>
    <property type="project" value="TreeGrafter"/>
</dbReference>
<organism evidence="9 10">
    <name type="scientific">Elstera cyanobacteriorum</name>
    <dbReference type="NCBI Taxonomy" id="2022747"/>
    <lineage>
        <taxon>Bacteria</taxon>
        <taxon>Pseudomonadati</taxon>
        <taxon>Pseudomonadota</taxon>
        <taxon>Alphaproteobacteria</taxon>
        <taxon>Rhodospirillales</taxon>
        <taxon>Rhodospirillaceae</taxon>
        <taxon>Elstera</taxon>
    </lineage>
</organism>
<accession>A0A255XTZ7</accession>
<dbReference type="Gene3D" id="1.10.287.1480">
    <property type="match status" value="1"/>
</dbReference>
<dbReference type="NCBIfam" id="NF006477">
    <property type="entry name" value="PRK08881.1"/>
    <property type="match status" value="1"/>
</dbReference>
<comment type="caution">
    <text evidence="9">The sequence shown here is derived from an EMBL/GenBank/DDBJ whole genome shotgun (WGS) entry which is preliminary data.</text>
</comment>
<dbReference type="InterPro" id="IPR018271">
    <property type="entry name" value="Ribosomal_uS14_CS"/>
</dbReference>
<evidence type="ECO:0000256" key="8">
    <source>
        <dbReference type="SAM" id="MobiDB-lite"/>
    </source>
</evidence>
<evidence type="ECO:0000313" key="10">
    <source>
        <dbReference type="Proteomes" id="UP000216361"/>
    </source>
</evidence>
<dbReference type="SUPFAM" id="SSF57716">
    <property type="entry name" value="Glucocorticoid receptor-like (DNA-binding domain)"/>
    <property type="match status" value="1"/>
</dbReference>
<dbReference type="PANTHER" id="PTHR19836">
    <property type="entry name" value="30S RIBOSOMAL PROTEIN S14"/>
    <property type="match status" value="1"/>
</dbReference>
<dbReference type="GO" id="GO:0003735">
    <property type="term" value="F:structural constituent of ribosome"/>
    <property type="evidence" value="ECO:0007669"/>
    <property type="project" value="InterPro"/>
</dbReference>
<dbReference type="Proteomes" id="UP000216361">
    <property type="component" value="Unassembled WGS sequence"/>
</dbReference>
<evidence type="ECO:0000256" key="7">
    <source>
        <dbReference type="HAMAP-Rule" id="MF_00537"/>
    </source>
</evidence>
<evidence type="ECO:0000256" key="5">
    <source>
        <dbReference type="ARBA" id="ARBA00035167"/>
    </source>
</evidence>
<dbReference type="AlphaFoldDB" id="A0A255XTZ7"/>
<keyword evidence="7" id="KW-0699">rRNA-binding</keyword>
<dbReference type="RefSeq" id="WP_094407824.1">
    <property type="nucleotide sequence ID" value="NZ_BMJZ01000008.1"/>
</dbReference>
<proteinExistence type="inferred from homology"/>
<gene>
    <name evidence="7" type="primary">rpsN</name>
    <name evidence="9" type="ORF">CHR90_04640</name>
</gene>
<evidence type="ECO:0000256" key="2">
    <source>
        <dbReference type="ARBA" id="ARBA00009083"/>
    </source>
</evidence>
<evidence type="ECO:0000256" key="1">
    <source>
        <dbReference type="ARBA" id="ARBA00003686"/>
    </source>
</evidence>
<name>A0A255XTZ7_9PROT</name>
<dbReference type="InterPro" id="IPR023036">
    <property type="entry name" value="Ribosomal_uS14_bac/plastid"/>
</dbReference>
<dbReference type="Pfam" id="PF00253">
    <property type="entry name" value="Ribosomal_S14"/>
    <property type="match status" value="1"/>
</dbReference>
<dbReference type="OrthoDB" id="9810484at2"/>
<dbReference type="InterPro" id="IPR001209">
    <property type="entry name" value="Ribosomal_uS14"/>
</dbReference>
<dbReference type="PROSITE" id="PS00527">
    <property type="entry name" value="RIBOSOMAL_S14"/>
    <property type="match status" value="1"/>
</dbReference>
<keyword evidence="7" id="KW-0694">RNA-binding</keyword>
<dbReference type="GO" id="GO:0005737">
    <property type="term" value="C:cytoplasm"/>
    <property type="evidence" value="ECO:0007669"/>
    <property type="project" value="UniProtKB-ARBA"/>
</dbReference>